<accession>A0A9X1PTC9</accession>
<evidence type="ECO:0000256" key="3">
    <source>
        <dbReference type="ARBA" id="ARBA00012438"/>
    </source>
</evidence>
<dbReference type="CDD" id="cd06225">
    <property type="entry name" value="HAMP"/>
    <property type="match status" value="1"/>
</dbReference>
<evidence type="ECO:0000256" key="11">
    <source>
        <dbReference type="ARBA" id="ARBA00023012"/>
    </source>
</evidence>
<keyword evidence="6 13" id="KW-0812">Transmembrane</keyword>
<feature type="domain" description="Histidine kinase" evidence="14">
    <location>
        <begin position="362"/>
        <end position="577"/>
    </location>
</feature>
<dbReference type="PROSITE" id="PS50885">
    <property type="entry name" value="HAMP"/>
    <property type="match status" value="1"/>
</dbReference>
<dbReference type="InterPro" id="IPR005467">
    <property type="entry name" value="His_kinase_dom"/>
</dbReference>
<protein>
    <recommendedName>
        <fullName evidence="3">histidine kinase</fullName>
        <ecNumber evidence="3">2.7.13.3</ecNumber>
    </recommendedName>
</protein>
<dbReference type="PROSITE" id="PS50109">
    <property type="entry name" value="HIS_KIN"/>
    <property type="match status" value="1"/>
</dbReference>
<evidence type="ECO:0000256" key="4">
    <source>
        <dbReference type="ARBA" id="ARBA00022553"/>
    </source>
</evidence>
<keyword evidence="5" id="KW-0808">Transferase</keyword>
<dbReference type="GO" id="GO:0000155">
    <property type="term" value="F:phosphorelay sensor kinase activity"/>
    <property type="evidence" value="ECO:0007669"/>
    <property type="project" value="InterPro"/>
</dbReference>
<evidence type="ECO:0000256" key="1">
    <source>
        <dbReference type="ARBA" id="ARBA00000085"/>
    </source>
</evidence>
<reference evidence="17" key="1">
    <citation type="submission" date="2021-12" db="EMBL/GenBank/DDBJ databases">
        <title>Novel species in genus Dyadobacter.</title>
        <authorList>
            <person name="Ma C."/>
        </authorList>
    </citation>
    <scope>NUCLEOTIDE SEQUENCE</scope>
    <source>
        <strain evidence="17">LJ419</strain>
    </source>
</reference>
<dbReference type="AlphaFoldDB" id="A0A9X1PTC9"/>
<dbReference type="InterPro" id="IPR036890">
    <property type="entry name" value="HATPase_C_sf"/>
</dbReference>
<keyword evidence="7" id="KW-0547">Nucleotide-binding</keyword>
<dbReference type="SUPFAM" id="SSF55785">
    <property type="entry name" value="PYP-like sensor domain (PAS domain)"/>
    <property type="match status" value="1"/>
</dbReference>
<dbReference type="Pfam" id="PF00512">
    <property type="entry name" value="HisKA"/>
    <property type="match status" value="1"/>
</dbReference>
<evidence type="ECO:0000256" key="10">
    <source>
        <dbReference type="ARBA" id="ARBA00022989"/>
    </source>
</evidence>
<feature type="domain" description="HAMP" evidence="16">
    <location>
        <begin position="166"/>
        <end position="218"/>
    </location>
</feature>
<dbReference type="InterPro" id="IPR000014">
    <property type="entry name" value="PAS"/>
</dbReference>
<comment type="catalytic activity">
    <reaction evidence="1">
        <text>ATP + protein L-histidine = ADP + protein N-phospho-L-histidine.</text>
        <dbReference type="EC" id="2.7.13.3"/>
    </reaction>
</comment>
<evidence type="ECO:0000313" key="17">
    <source>
        <dbReference type="EMBL" id="MCF0065283.1"/>
    </source>
</evidence>
<organism evidence="17 18">
    <name type="scientific">Dyadobacter chenwenxiniae</name>
    <dbReference type="NCBI Taxonomy" id="2906456"/>
    <lineage>
        <taxon>Bacteria</taxon>
        <taxon>Pseudomonadati</taxon>
        <taxon>Bacteroidota</taxon>
        <taxon>Cytophagia</taxon>
        <taxon>Cytophagales</taxon>
        <taxon>Spirosomataceae</taxon>
        <taxon>Dyadobacter</taxon>
    </lineage>
</organism>
<dbReference type="Gene3D" id="6.10.340.10">
    <property type="match status" value="1"/>
</dbReference>
<proteinExistence type="predicted"/>
<evidence type="ECO:0000256" key="8">
    <source>
        <dbReference type="ARBA" id="ARBA00022777"/>
    </source>
</evidence>
<dbReference type="RefSeq" id="WP_234658271.1">
    <property type="nucleotide sequence ID" value="NZ_CP094997.1"/>
</dbReference>
<keyword evidence="8" id="KW-0418">Kinase</keyword>
<dbReference type="SUPFAM" id="SSF55874">
    <property type="entry name" value="ATPase domain of HSP90 chaperone/DNA topoisomerase II/histidine kinase"/>
    <property type="match status" value="1"/>
</dbReference>
<dbReference type="GO" id="GO:0007234">
    <property type="term" value="P:osmosensory signaling via phosphorelay pathway"/>
    <property type="evidence" value="ECO:0007669"/>
    <property type="project" value="TreeGrafter"/>
</dbReference>
<dbReference type="Proteomes" id="UP001139000">
    <property type="component" value="Unassembled WGS sequence"/>
</dbReference>
<feature type="transmembrane region" description="Helical" evidence="13">
    <location>
        <begin position="142"/>
        <end position="164"/>
    </location>
</feature>
<dbReference type="SMART" id="SM00304">
    <property type="entry name" value="HAMP"/>
    <property type="match status" value="1"/>
</dbReference>
<dbReference type="Gene3D" id="3.30.565.10">
    <property type="entry name" value="Histidine kinase-like ATPase, C-terminal domain"/>
    <property type="match status" value="1"/>
</dbReference>
<evidence type="ECO:0000259" key="15">
    <source>
        <dbReference type="PROSITE" id="PS50112"/>
    </source>
</evidence>
<name>A0A9X1PTC9_9BACT</name>
<dbReference type="GO" id="GO:0000156">
    <property type="term" value="F:phosphorelay response regulator activity"/>
    <property type="evidence" value="ECO:0007669"/>
    <property type="project" value="TreeGrafter"/>
</dbReference>
<evidence type="ECO:0000256" key="12">
    <source>
        <dbReference type="ARBA" id="ARBA00023136"/>
    </source>
</evidence>
<keyword evidence="18" id="KW-1185">Reference proteome</keyword>
<dbReference type="Gene3D" id="1.10.287.130">
    <property type="match status" value="1"/>
</dbReference>
<dbReference type="InterPro" id="IPR003660">
    <property type="entry name" value="HAMP_dom"/>
</dbReference>
<dbReference type="SMART" id="SM00091">
    <property type="entry name" value="PAS"/>
    <property type="match status" value="1"/>
</dbReference>
<dbReference type="CDD" id="cd00082">
    <property type="entry name" value="HisKA"/>
    <property type="match status" value="1"/>
</dbReference>
<dbReference type="SMART" id="SM00387">
    <property type="entry name" value="HATPase_c"/>
    <property type="match status" value="1"/>
</dbReference>
<dbReference type="Pfam" id="PF00672">
    <property type="entry name" value="HAMP"/>
    <property type="match status" value="1"/>
</dbReference>
<dbReference type="Pfam" id="PF00989">
    <property type="entry name" value="PAS"/>
    <property type="match status" value="1"/>
</dbReference>
<sequence length="577" mass="64452">MKIKSKLRLGLGTLFCLILTLGLIAAKHVYTLKDDTENILADNYQTLDYVQHMLLALDEVKTNPGAWKAFDQNLKKQQRNVTEIGEAEATQKVQDHYDLLKASPRSDTLPVVVRRDLAALAKINMQAIQKKSDIAVGSVRSAIVGIVFTATLCFLIALTLLVNLPSNIANPIRELTESIKEIAAKNYSKRLHFPGKDEFGQLADSFNIMAEKLEEYDNSNLSQILIEKKRTEALINNMHEPVIGLDENKHVLFANAEAVKITGMPVSEMLGRSAVDLAVQNDLIRVLIQEKQETNGLATQTTAPSLKIYADNKESYFEKEIVDITIIPTGERQKKFIGQVIILKNITPFKELDFAKTNFIATVSHELKTPISSIKMSLQILENQRTGVLNDDQKQLMESIKDDSNRLLKITGELLNMSQVETGNIQLSIQPSSPYAIVRYALDAVKIPLEQKEIDLVLETDENLPDVRADMEKTAWVLINFLTNGIRYSPQAGRLLLELRHGDNGIRFSVRDDGKGIDSRYRNRIFDRYFQIPGSSKTGTGLGLAISKEFIEAQGGIIGVSSEIGMGSTFYFELTKV</sequence>
<evidence type="ECO:0000256" key="9">
    <source>
        <dbReference type="ARBA" id="ARBA00022840"/>
    </source>
</evidence>
<evidence type="ECO:0000256" key="13">
    <source>
        <dbReference type="SAM" id="Phobius"/>
    </source>
</evidence>
<evidence type="ECO:0000259" key="16">
    <source>
        <dbReference type="PROSITE" id="PS50885"/>
    </source>
</evidence>
<dbReference type="GO" id="GO:0030295">
    <property type="term" value="F:protein kinase activator activity"/>
    <property type="evidence" value="ECO:0007669"/>
    <property type="project" value="TreeGrafter"/>
</dbReference>
<dbReference type="GO" id="GO:0006355">
    <property type="term" value="P:regulation of DNA-templated transcription"/>
    <property type="evidence" value="ECO:0007669"/>
    <property type="project" value="InterPro"/>
</dbReference>
<keyword evidence="10 13" id="KW-1133">Transmembrane helix</keyword>
<evidence type="ECO:0000259" key="14">
    <source>
        <dbReference type="PROSITE" id="PS50109"/>
    </source>
</evidence>
<keyword evidence="12 13" id="KW-0472">Membrane</keyword>
<dbReference type="SMART" id="SM00388">
    <property type="entry name" value="HisKA"/>
    <property type="match status" value="1"/>
</dbReference>
<dbReference type="InterPro" id="IPR050351">
    <property type="entry name" value="BphY/WalK/GraS-like"/>
</dbReference>
<dbReference type="Gene3D" id="3.30.450.20">
    <property type="entry name" value="PAS domain"/>
    <property type="match status" value="1"/>
</dbReference>
<dbReference type="GO" id="GO:0005524">
    <property type="term" value="F:ATP binding"/>
    <property type="evidence" value="ECO:0007669"/>
    <property type="project" value="UniProtKB-KW"/>
</dbReference>
<dbReference type="InterPro" id="IPR004358">
    <property type="entry name" value="Sig_transdc_His_kin-like_C"/>
</dbReference>
<dbReference type="InterPro" id="IPR003661">
    <property type="entry name" value="HisK_dim/P_dom"/>
</dbReference>
<dbReference type="PRINTS" id="PR00344">
    <property type="entry name" value="BCTRLSENSOR"/>
</dbReference>
<keyword evidence="11" id="KW-0902">Two-component regulatory system</keyword>
<evidence type="ECO:0000313" key="18">
    <source>
        <dbReference type="Proteomes" id="UP001139000"/>
    </source>
</evidence>
<evidence type="ECO:0000256" key="5">
    <source>
        <dbReference type="ARBA" id="ARBA00022679"/>
    </source>
</evidence>
<dbReference type="PANTHER" id="PTHR42878:SF7">
    <property type="entry name" value="SENSOR HISTIDINE KINASE GLRK"/>
    <property type="match status" value="1"/>
</dbReference>
<comment type="caution">
    <text evidence="17">The sequence shown here is derived from an EMBL/GenBank/DDBJ whole genome shotgun (WGS) entry which is preliminary data.</text>
</comment>
<dbReference type="Pfam" id="PF02518">
    <property type="entry name" value="HATPase_c"/>
    <property type="match status" value="1"/>
</dbReference>
<dbReference type="EC" id="2.7.13.3" evidence="3"/>
<evidence type="ECO:0000256" key="2">
    <source>
        <dbReference type="ARBA" id="ARBA00004141"/>
    </source>
</evidence>
<keyword evidence="9 17" id="KW-0067">ATP-binding</keyword>
<dbReference type="InterPro" id="IPR036097">
    <property type="entry name" value="HisK_dim/P_sf"/>
</dbReference>
<comment type="subcellular location">
    <subcellularLocation>
        <location evidence="2">Membrane</location>
        <topology evidence="2">Multi-pass membrane protein</topology>
    </subcellularLocation>
</comment>
<dbReference type="SUPFAM" id="SSF47384">
    <property type="entry name" value="Homodimeric domain of signal transducing histidine kinase"/>
    <property type="match status" value="1"/>
</dbReference>
<dbReference type="PANTHER" id="PTHR42878">
    <property type="entry name" value="TWO-COMPONENT HISTIDINE KINASE"/>
    <property type="match status" value="1"/>
</dbReference>
<dbReference type="InterPro" id="IPR003594">
    <property type="entry name" value="HATPase_dom"/>
</dbReference>
<dbReference type="SUPFAM" id="SSF158472">
    <property type="entry name" value="HAMP domain-like"/>
    <property type="match status" value="1"/>
</dbReference>
<dbReference type="CDD" id="cd00130">
    <property type="entry name" value="PAS"/>
    <property type="match status" value="1"/>
</dbReference>
<dbReference type="GO" id="GO:0016020">
    <property type="term" value="C:membrane"/>
    <property type="evidence" value="ECO:0007669"/>
    <property type="project" value="UniProtKB-SubCell"/>
</dbReference>
<evidence type="ECO:0000256" key="6">
    <source>
        <dbReference type="ARBA" id="ARBA00022692"/>
    </source>
</evidence>
<dbReference type="InterPro" id="IPR035965">
    <property type="entry name" value="PAS-like_dom_sf"/>
</dbReference>
<dbReference type="InterPro" id="IPR013767">
    <property type="entry name" value="PAS_fold"/>
</dbReference>
<keyword evidence="4" id="KW-0597">Phosphoprotein</keyword>
<dbReference type="EMBL" id="JAJTTC010000010">
    <property type="protein sequence ID" value="MCF0065283.1"/>
    <property type="molecule type" value="Genomic_DNA"/>
</dbReference>
<gene>
    <name evidence="17" type="ORF">LXM26_27465</name>
</gene>
<feature type="domain" description="PAS" evidence="15">
    <location>
        <begin position="227"/>
        <end position="275"/>
    </location>
</feature>
<evidence type="ECO:0000256" key="7">
    <source>
        <dbReference type="ARBA" id="ARBA00022741"/>
    </source>
</evidence>
<dbReference type="PROSITE" id="PS50112">
    <property type="entry name" value="PAS"/>
    <property type="match status" value="1"/>
</dbReference>